<dbReference type="GO" id="GO:0008270">
    <property type="term" value="F:zinc ion binding"/>
    <property type="evidence" value="ECO:0007669"/>
    <property type="project" value="InterPro"/>
</dbReference>
<dbReference type="GO" id="GO:0016491">
    <property type="term" value="F:oxidoreductase activity"/>
    <property type="evidence" value="ECO:0007669"/>
    <property type="project" value="UniProtKB-KW"/>
</dbReference>
<keyword evidence="4" id="KW-1185">Reference proteome</keyword>
<dbReference type="PANTHER" id="PTHR11695:SF294">
    <property type="entry name" value="RETICULON-4-INTERACTING PROTEIN 1, MITOCHONDRIAL"/>
    <property type="match status" value="1"/>
</dbReference>
<evidence type="ECO:0000256" key="1">
    <source>
        <dbReference type="ARBA" id="ARBA00023002"/>
    </source>
</evidence>
<dbReference type="KEGG" id="ptes:JQU52_02380"/>
<organism evidence="3 4">
    <name type="scientific">Paralysiella testudinis</name>
    <dbReference type="NCBI Taxonomy" id="2809020"/>
    <lineage>
        <taxon>Bacteria</taxon>
        <taxon>Pseudomonadati</taxon>
        <taxon>Pseudomonadota</taxon>
        <taxon>Betaproteobacteria</taxon>
        <taxon>Neisseriales</taxon>
        <taxon>Neisseriaceae</taxon>
        <taxon>Paralysiella</taxon>
    </lineage>
</organism>
<dbReference type="InterPro" id="IPR036291">
    <property type="entry name" value="NAD(P)-bd_dom_sf"/>
</dbReference>
<dbReference type="InterPro" id="IPR013154">
    <property type="entry name" value="ADH-like_N"/>
</dbReference>
<dbReference type="Gene3D" id="3.40.50.720">
    <property type="entry name" value="NAD(P)-binding Rossmann-like Domain"/>
    <property type="match status" value="1"/>
</dbReference>
<dbReference type="Proteomes" id="UP000653156">
    <property type="component" value="Chromosome"/>
</dbReference>
<dbReference type="SUPFAM" id="SSF50129">
    <property type="entry name" value="GroES-like"/>
    <property type="match status" value="1"/>
</dbReference>
<dbReference type="InterPro" id="IPR050700">
    <property type="entry name" value="YIM1/Zinc_Alcohol_DH_Fams"/>
</dbReference>
<protein>
    <submittedName>
        <fullName evidence="3">NADP-dependent oxidoreductase</fullName>
    </submittedName>
</protein>
<dbReference type="SUPFAM" id="SSF51735">
    <property type="entry name" value="NAD(P)-binding Rossmann-fold domains"/>
    <property type="match status" value="1"/>
</dbReference>
<dbReference type="EMBL" id="CP069798">
    <property type="protein sequence ID" value="QRQ83243.1"/>
    <property type="molecule type" value="Genomic_DNA"/>
</dbReference>
<keyword evidence="1" id="KW-0560">Oxidoreductase</keyword>
<dbReference type="SMART" id="SM00829">
    <property type="entry name" value="PKS_ER"/>
    <property type="match status" value="1"/>
</dbReference>
<dbReference type="InterPro" id="IPR011032">
    <property type="entry name" value="GroES-like_sf"/>
</dbReference>
<evidence type="ECO:0000259" key="2">
    <source>
        <dbReference type="SMART" id="SM00829"/>
    </source>
</evidence>
<dbReference type="AlphaFoldDB" id="A0A892ZKV0"/>
<reference evidence="3" key="1">
    <citation type="submission" date="2021-02" db="EMBL/GenBank/DDBJ databases">
        <title>Neisseriaceae sp. 26B isolated from the cloaca of a Common Toad-headed Turtle (Mesoclemmys nasuta).</title>
        <authorList>
            <person name="Spergser J."/>
            <person name="Busse H.-J."/>
        </authorList>
    </citation>
    <scope>NUCLEOTIDE SEQUENCE</scope>
    <source>
        <strain evidence="3">26B</strain>
    </source>
</reference>
<dbReference type="Pfam" id="PF13602">
    <property type="entry name" value="ADH_zinc_N_2"/>
    <property type="match status" value="1"/>
</dbReference>
<feature type="domain" description="Enoyl reductase (ER)" evidence="2">
    <location>
        <begin position="10"/>
        <end position="329"/>
    </location>
</feature>
<dbReference type="PROSITE" id="PS01162">
    <property type="entry name" value="QOR_ZETA_CRYSTAL"/>
    <property type="match status" value="1"/>
</dbReference>
<dbReference type="InterPro" id="IPR002364">
    <property type="entry name" value="Quin_OxRdtase/zeta-crystal_CS"/>
</dbReference>
<proteinExistence type="predicted"/>
<dbReference type="CDD" id="cd05289">
    <property type="entry name" value="MDR_like_2"/>
    <property type="match status" value="1"/>
</dbReference>
<evidence type="ECO:0000313" key="3">
    <source>
        <dbReference type="EMBL" id="QRQ83243.1"/>
    </source>
</evidence>
<dbReference type="Gene3D" id="3.90.180.10">
    <property type="entry name" value="Medium-chain alcohol dehydrogenases, catalytic domain"/>
    <property type="match status" value="1"/>
</dbReference>
<dbReference type="InterPro" id="IPR020843">
    <property type="entry name" value="ER"/>
</dbReference>
<accession>A0A892ZKV0</accession>
<gene>
    <name evidence="3" type="ORF">JQU52_02380</name>
</gene>
<evidence type="ECO:0000313" key="4">
    <source>
        <dbReference type="Proteomes" id="UP000653156"/>
    </source>
</evidence>
<dbReference type="Pfam" id="PF08240">
    <property type="entry name" value="ADH_N"/>
    <property type="match status" value="1"/>
</dbReference>
<dbReference type="PANTHER" id="PTHR11695">
    <property type="entry name" value="ALCOHOL DEHYDROGENASE RELATED"/>
    <property type="match status" value="1"/>
</dbReference>
<name>A0A892ZKV0_9NEIS</name>
<sequence length="332" mass="36078">MQAMLIDRYGKQPLRQAEVPVPDIGAQEVLVEIHAASVNPIDFKIRDGKVKLLLQFEMPLILGNDFAGVVRAVGSEVRRFKVGDAVYGRPRKSHIGTFAEWMAVHEDDIAPKPTNLSFEQAASLPLVGLTAYQAFHDLMHLQAGQKVLIHAGAGGVGTFAIQLAKSMGVFVATTASEAGAALVQSLGADQVINYRHENFAQKLHDYDAVLDTLGGETLLQSFAVLKPGGMVVSVSGIPDARFARENQLGSLKTLLLRLASAKITRQARRHQAEYRFLFMQPSGTQLRQISALVEAGKIVPVIDRTFALADAQQALDYMESGRAKGKVVIKVR</sequence>